<evidence type="ECO:0000256" key="1">
    <source>
        <dbReference type="SAM" id="MobiDB-lite"/>
    </source>
</evidence>
<accession>A0A5N5T8V9</accession>
<name>A0A5N5T8V9_9CRUS</name>
<reference evidence="2 3" key="1">
    <citation type="journal article" date="2019" name="PLoS Biol.">
        <title>Sex chromosomes control vertical transmission of feminizing Wolbachia symbionts in an isopod.</title>
        <authorList>
            <person name="Becking T."/>
            <person name="Chebbi M.A."/>
            <person name="Giraud I."/>
            <person name="Moumen B."/>
            <person name="Laverre T."/>
            <person name="Caubet Y."/>
            <person name="Peccoud J."/>
            <person name="Gilbert C."/>
            <person name="Cordaux R."/>
        </authorList>
    </citation>
    <scope>NUCLEOTIDE SEQUENCE [LARGE SCALE GENOMIC DNA]</scope>
    <source>
        <strain evidence="2">ANa2</strain>
        <tissue evidence="2">Whole body excluding digestive tract and cuticle</tissue>
    </source>
</reference>
<dbReference type="Proteomes" id="UP000326759">
    <property type="component" value="Unassembled WGS sequence"/>
</dbReference>
<dbReference type="EMBL" id="SEYY01007426">
    <property type="protein sequence ID" value="KAB7502478.1"/>
    <property type="molecule type" value="Genomic_DNA"/>
</dbReference>
<protein>
    <submittedName>
        <fullName evidence="2">Uncharacterized protein</fullName>
    </submittedName>
</protein>
<organism evidence="2 3">
    <name type="scientific">Armadillidium nasatum</name>
    <dbReference type="NCBI Taxonomy" id="96803"/>
    <lineage>
        <taxon>Eukaryota</taxon>
        <taxon>Metazoa</taxon>
        <taxon>Ecdysozoa</taxon>
        <taxon>Arthropoda</taxon>
        <taxon>Crustacea</taxon>
        <taxon>Multicrustacea</taxon>
        <taxon>Malacostraca</taxon>
        <taxon>Eumalacostraca</taxon>
        <taxon>Peracarida</taxon>
        <taxon>Isopoda</taxon>
        <taxon>Oniscidea</taxon>
        <taxon>Crinocheta</taxon>
        <taxon>Armadillidiidae</taxon>
        <taxon>Armadillidium</taxon>
    </lineage>
</organism>
<sequence length="119" mass="13513">MKLVLLLRISSPIYVIILRQFSLAIRRGTCTKTSFYQNILPHCQTPDPERREIILNEPQLLKTSSEAKSSPGVNRDSGIFEDLFSLHLKDNISLDRNSPTQDYFSYDQSPNHSCGAADE</sequence>
<keyword evidence="3" id="KW-1185">Reference proteome</keyword>
<evidence type="ECO:0000313" key="2">
    <source>
        <dbReference type="EMBL" id="KAB7502478.1"/>
    </source>
</evidence>
<feature type="region of interest" description="Disordered" evidence="1">
    <location>
        <begin position="95"/>
        <end position="119"/>
    </location>
</feature>
<evidence type="ECO:0000313" key="3">
    <source>
        <dbReference type="Proteomes" id="UP000326759"/>
    </source>
</evidence>
<comment type="caution">
    <text evidence="2">The sequence shown here is derived from an EMBL/GenBank/DDBJ whole genome shotgun (WGS) entry which is preliminary data.</text>
</comment>
<feature type="compositionally biased region" description="Polar residues" evidence="1">
    <location>
        <begin position="95"/>
        <end position="112"/>
    </location>
</feature>
<proteinExistence type="predicted"/>
<gene>
    <name evidence="2" type="ORF">Anas_09528</name>
</gene>
<dbReference type="AlphaFoldDB" id="A0A5N5T8V9"/>
<feature type="non-terminal residue" evidence="2">
    <location>
        <position position="119"/>
    </location>
</feature>